<sequence length="292" mass="30609">MSLRDHVSGLPIHPPQGRLTPRDTRPPRPPALLSPRCLLPSPPSARGLLSLGAPSSLHPMAPALSLTLGLSPESRLLPPLLTHHPHGDAVASNPSATRCATGPSVGPRHGWSDPERLPPLAGQQAWALRHPYPNPAASQHPGCSQEAGCWSVLHGGSPAPRTAPGTRMPEVVAGGRTRCRLAPVSAALPGALRGAMMDVTCLLLTRLLAWASPPGVTTHQATGCLPATARQLCGVMEAVQISRKISLTQMSESSAYRCGLIDTDKCPADTAVRRMGKLPGRLLIKLPATLSK</sequence>
<dbReference type="EMBL" id="JABWUV010000019">
    <property type="protein sequence ID" value="KAF6285994.1"/>
    <property type="molecule type" value="Genomic_DNA"/>
</dbReference>
<feature type="region of interest" description="Disordered" evidence="1">
    <location>
        <begin position="83"/>
        <end position="118"/>
    </location>
</feature>
<dbReference type="Proteomes" id="UP000527355">
    <property type="component" value="Unassembled WGS sequence"/>
</dbReference>
<evidence type="ECO:0000313" key="3">
    <source>
        <dbReference type="Proteomes" id="UP000527355"/>
    </source>
</evidence>
<comment type="caution">
    <text evidence="2">The sequence shown here is derived from an EMBL/GenBank/DDBJ whole genome shotgun (WGS) entry which is preliminary data.</text>
</comment>
<gene>
    <name evidence="2" type="ORF">mMyoMyo1_009545</name>
</gene>
<dbReference type="AlphaFoldDB" id="A0A7J7SCE6"/>
<name>A0A7J7SCE6_MYOMY</name>
<feature type="region of interest" description="Disordered" evidence="1">
    <location>
        <begin position="1"/>
        <end position="34"/>
    </location>
</feature>
<evidence type="ECO:0000256" key="1">
    <source>
        <dbReference type="SAM" id="MobiDB-lite"/>
    </source>
</evidence>
<proteinExistence type="predicted"/>
<keyword evidence="3" id="KW-1185">Reference proteome</keyword>
<organism evidence="2 3">
    <name type="scientific">Myotis myotis</name>
    <name type="common">Greater mouse-eared bat</name>
    <name type="synonym">Vespertilio myotis</name>
    <dbReference type="NCBI Taxonomy" id="51298"/>
    <lineage>
        <taxon>Eukaryota</taxon>
        <taxon>Metazoa</taxon>
        <taxon>Chordata</taxon>
        <taxon>Craniata</taxon>
        <taxon>Vertebrata</taxon>
        <taxon>Euteleostomi</taxon>
        <taxon>Mammalia</taxon>
        <taxon>Eutheria</taxon>
        <taxon>Laurasiatheria</taxon>
        <taxon>Chiroptera</taxon>
        <taxon>Yangochiroptera</taxon>
        <taxon>Vespertilionidae</taxon>
        <taxon>Myotis</taxon>
    </lineage>
</organism>
<evidence type="ECO:0000313" key="2">
    <source>
        <dbReference type="EMBL" id="KAF6285994.1"/>
    </source>
</evidence>
<reference evidence="2 3" key="1">
    <citation type="journal article" date="2020" name="Nature">
        <title>Six reference-quality genomes reveal evolution of bat adaptations.</title>
        <authorList>
            <person name="Jebb D."/>
            <person name="Huang Z."/>
            <person name="Pippel M."/>
            <person name="Hughes G.M."/>
            <person name="Lavrichenko K."/>
            <person name="Devanna P."/>
            <person name="Winkler S."/>
            <person name="Jermiin L.S."/>
            <person name="Skirmuntt E.C."/>
            <person name="Katzourakis A."/>
            <person name="Burkitt-Gray L."/>
            <person name="Ray D.A."/>
            <person name="Sullivan K.A.M."/>
            <person name="Roscito J.G."/>
            <person name="Kirilenko B.M."/>
            <person name="Davalos L.M."/>
            <person name="Corthals A.P."/>
            <person name="Power M.L."/>
            <person name="Jones G."/>
            <person name="Ransome R.D."/>
            <person name="Dechmann D.K.N."/>
            <person name="Locatelli A.G."/>
            <person name="Puechmaille S.J."/>
            <person name="Fedrigo O."/>
            <person name="Jarvis E.D."/>
            <person name="Hiller M."/>
            <person name="Vernes S.C."/>
            <person name="Myers E.W."/>
            <person name="Teeling E.C."/>
        </authorList>
    </citation>
    <scope>NUCLEOTIDE SEQUENCE [LARGE SCALE GENOMIC DNA]</scope>
    <source>
        <strain evidence="2">MMyoMyo1</strain>
        <tissue evidence="2">Flight muscle</tissue>
    </source>
</reference>
<protein>
    <submittedName>
        <fullName evidence="2">Uncharacterized protein</fullName>
    </submittedName>
</protein>
<accession>A0A7J7SCE6</accession>